<protein>
    <recommendedName>
        <fullName evidence="1">GGDEF domain-containing protein</fullName>
    </recommendedName>
</protein>
<dbReference type="NCBIfam" id="TIGR00254">
    <property type="entry name" value="GGDEF"/>
    <property type="match status" value="1"/>
</dbReference>
<proteinExistence type="predicted"/>
<dbReference type="SMART" id="SM00267">
    <property type="entry name" value="GGDEF"/>
    <property type="match status" value="1"/>
</dbReference>
<organism evidence="2 3">
    <name type="scientific">Myceligenerans crystallogenes</name>
    <dbReference type="NCBI Taxonomy" id="316335"/>
    <lineage>
        <taxon>Bacteria</taxon>
        <taxon>Bacillati</taxon>
        <taxon>Actinomycetota</taxon>
        <taxon>Actinomycetes</taxon>
        <taxon>Micrococcales</taxon>
        <taxon>Promicromonosporaceae</taxon>
        <taxon>Myceligenerans</taxon>
    </lineage>
</organism>
<dbReference type="PANTHER" id="PTHR45138">
    <property type="entry name" value="REGULATORY COMPONENTS OF SENSORY TRANSDUCTION SYSTEM"/>
    <property type="match status" value="1"/>
</dbReference>
<dbReference type="InterPro" id="IPR050469">
    <property type="entry name" value="Diguanylate_Cyclase"/>
</dbReference>
<sequence>MHDELVHVALHATHPESGAARTSLAGIVADLAQPVQVVDADLPIRDVNLYFRDPEVSCVVVRRSRPTTRVGILMRQHFTWVYTGRLGYGRAMHDPKPVSMVTDWSPLVAHPASHVADVAAQVMVRDAKQRYDDVLVQDTRWGVTSAAAIMRALVGALSERSTHDPLTRLKTRAAIWYDLTRRCDTARPGTAQFLLLFDVEGLHRVNAAYGLAAGDQVLIEVASRLVGALPAGSEIGRVDGGTFAVVISLPAVDDVGAAMSAESLRQRFADALAEPPRTLPHGAWPRVRGVVSWATTPSSAESLVLDAETRMRERRNPFA</sequence>
<dbReference type="EMBL" id="BAAANL010000001">
    <property type="protein sequence ID" value="GAA1852109.1"/>
    <property type="molecule type" value="Genomic_DNA"/>
</dbReference>
<dbReference type="InterPro" id="IPR000160">
    <property type="entry name" value="GGDEF_dom"/>
</dbReference>
<dbReference type="Proteomes" id="UP001501094">
    <property type="component" value="Unassembled WGS sequence"/>
</dbReference>
<dbReference type="Pfam" id="PF00990">
    <property type="entry name" value="GGDEF"/>
    <property type="match status" value="1"/>
</dbReference>
<dbReference type="InterPro" id="IPR043128">
    <property type="entry name" value="Rev_trsase/Diguanyl_cyclase"/>
</dbReference>
<evidence type="ECO:0000313" key="2">
    <source>
        <dbReference type="EMBL" id="GAA1852109.1"/>
    </source>
</evidence>
<comment type="caution">
    <text evidence="2">The sequence shown here is derived from an EMBL/GenBank/DDBJ whole genome shotgun (WGS) entry which is preliminary data.</text>
</comment>
<keyword evidence="3" id="KW-1185">Reference proteome</keyword>
<gene>
    <name evidence="2" type="ORF">GCM10009751_05880</name>
</gene>
<dbReference type="PANTHER" id="PTHR45138:SF9">
    <property type="entry name" value="DIGUANYLATE CYCLASE DGCM-RELATED"/>
    <property type="match status" value="1"/>
</dbReference>
<feature type="domain" description="GGDEF" evidence="1">
    <location>
        <begin position="190"/>
        <end position="319"/>
    </location>
</feature>
<dbReference type="InterPro" id="IPR029787">
    <property type="entry name" value="Nucleotide_cyclase"/>
</dbReference>
<evidence type="ECO:0000313" key="3">
    <source>
        <dbReference type="Proteomes" id="UP001501094"/>
    </source>
</evidence>
<dbReference type="RefSeq" id="WP_344099337.1">
    <property type="nucleotide sequence ID" value="NZ_BAAANL010000001.1"/>
</dbReference>
<evidence type="ECO:0000259" key="1">
    <source>
        <dbReference type="PROSITE" id="PS50887"/>
    </source>
</evidence>
<accession>A0ABN2N5H9</accession>
<dbReference type="PROSITE" id="PS50887">
    <property type="entry name" value="GGDEF"/>
    <property type="match status" value="1"/>
</dbReference>
<dbReference type="CDD" id="cd01949">
    <property type="entry name" value="GGDEF"/>
    <property type="match status" value="1"/>
</dbReference>
<dbReference type="SUPFAM" id="SSF55073">
    <property type="entry name" value="Nucleotide cyclase"/>
    <property type="match status" value="1"/>
</dbReference>
<reference evidence="2 3" key="1">
    <citation type="journal article" date="2019" name="Int. J. Syst. Evol. Microbiol.">
        <title>The Global Catalogue of Microorganisms (GCM) 10K type strain sequencing project: providing services to taxonomists for standard genome sequencing and annotation.</title>
        <authorList>
            <consortium name="The Broad Institute Genomics Platform"/>
            <consortium name="The Broad Institute Genome Sequencing Center for Infectious Disease"/>
            <person name="Wu L."/>
            <person name="Ma J."/>
        </authorList>
    </citation>
    <scope>NUCLEOTIDE SEQUENCE [LARGE SCALE GENOMIC DNA]</scope>
    <source>
        <strain evidence="2 3">JCM 14326</strain>
    </source>
</reference>
<dbReference type="Gene3D" id="3.30.70.270">
    <property type="match status" value="1"/>
</dbReference>
<name>A0ABN2N5H9_9MICO</name>